<dbReference type="GO" id="GO:0003677">
    <property type="term" value="F:DNA binding"/>
    <property type="evidence" value="ECO:0007669"/>
    <property type="project" value="UniProtKB-UniRule"/>
</dbReference>
<feature type="domain" description="SpoVT-AbrB" evidence="3">
    <location>
        <begin position="5"/>
        <end position="45"/>
    </location>
</feature>
<dbReference type="InterPro" id="IPR047976">
    <property type="entry name" value="Anti_VapB2-like"/>
</dbReference>
<dbReference type="InterPro" id="IPR007159">
    <property type="entry name" value="SpoVT-AbrB_dom"/>
</dbReference>
<dbReference type="EMBL" id="DLUI01000034">
    <property type="protein sequence ID" value="DAB39178.1"/>
    <property type="molecule type" value="Genomic_DNA"/>
</dbReference>
<accession>A0A2D3WFJ0</accession>
<dbReference type="SUPFAM" id="SSF89447">
    <property type="entry name" value="AbrB/MazE/MraZ-like"/>
    <property type="match status" value="1"/>
</dbReference>
<dbReference type="Pfam" id="PF04014">
    <property type="entry name" value="MazE_antitoxin"/>
    <property type="match status" value="1"/>
</dbReference>
<dbReference type="InterPro" id="IPR037914">
    <property type="entry name" value="SpoVT-AbrB_sf"/>
</dbReference>
<reference evidence="4 5" key="1">
    <citation type="journal article" date="2017" name="Front. Microbiol.">
        <title>Comparative Genomic Analysis of the Class Epsilonproteobacteria and Proposed Reclassification to Epsilonbacteraeota (phyl. nov.).</title>
        <authorList>
            <person name="Waite D.W."/>
            <person name="Vanwonterghem I."/>
            <person name="Rinke C."/>
            <person name="Parks D.H."/>
            <person name="Zhang Y."/>
            <person name="Takai K."/>
            <person name="Sievert S.M."/>
            <person name="Simon J."/>
            <person name="Campbell B.J."/>
            <person name="Hanson T.E."/>
            <person name="Woyke T."/>
            <person name="Klotz M.G."/>
            <person name="Hugenholtz P."/>
        </authorList>
    </citation>
    <scope>NUCLEOTIDE SEQUENCE [LARGE SCALE GENOMIC DNA]</scope>
    <source>
        <strain evidence="4">UBA12443</strain>
    </source>
</reference>
<dbReference type="PANTHER" id="PTHR37550:SF3">
    <property type="entry name" value="ANTITOXIN VAPB1"/>
    <property type="match status" value="1"/>
</dbReference>
<gene>
    <name evidence="4" type="ORF">CFH83_02070</name>
</gene>
<evidence type="ECO:0000256" key="2">
    <source>
        <dbReference type="PROSITE-ProRule" id="PRU01076"/>
    </source>
</evidence>
<dbReference type="PANTHER" id="PTHR37550">
    <property type="entry name" value="ANTITOXIN VAPB1"/>
    <property type="match status" value="1"/>
</dbReference>
<dbReference type="InterPro" id="IPR051734">
    <property type="entry name" value="VapB_TA_antitoxins"/>
</dbReference>
<protein>
    <submittedName>
        <fullName evidence="4">AbrB/MazE/SpoVT family DNA-binding domain-containing protein</fullName>
    </submittedName>
</protein>
<dbReference type="NCBIfam" id="NF040493">
    <property type="entry name" value="TA_anti_VapB"/>
    <property type="match status" value="1"/>
</dbReference>
<evidence type="ECO:0000313" key="5">
    <source>
        <dbReference type="Proteomes" id="UP000228859"/>
    </source>
</evidence>
<comment type="similarity">
    <text evidence="1">Belongs to the VapB family.</text>
</comment>
<sequence length="78" mass="9173">MTVMAKVFQNGRSQAIRIPKEFRVDTDEVCIDKIGDTLIIKPKKEKKWDLFFDALEEIDTAGFLEDREQLPIQNREIF</sequence>
<evidence type="ECO:0000256" key="1">
    <source>
        <dbReference type="ARBA" id="ARBA00007924"/>
    </source>
</evidence>
<name>A0A2D3WFJ0_9BACT</name>
<proteinExistence type="inferred from homology"/>
<organism evidence="4 5">
    <name type="scientific">Sulfuricurvum kujiense</name>
    <dbReference type="NCBI Taxonomy" id="148813"/>
    <lineage>
        <taxon>Bacteria</taxon>
        <taxon>Pseudomonadati</taxon>
        <taxon>Campylobacterota</taxon>
        <taxon>Epsilonproteobacteria</taxon>
        <taxon>Campylobacterales</taxon>
        <taxon>Sulfurimonadaceae</taxon>
        <taxon>Sulfuricurvum</taxon>
    </lineage>
</organism>
<dbReference type="Gene3D" id="2.10.260.10">
    <property type="match status" value="1"/>
</dbReference>
<keyword evidence="2 4" id="KW-0238">DNA-binding</keyword>
<comment type="caution">
    <text evidence="4">The sequence shown here is derived from an EMBL/GenBank/DDBJ whole genome shotgun (WGS) entry which is preliminary data.</text>
</comment>
<dbReference type="PROSITE" id="PS51740">
    <property type="entry name" value="SPOVT_ABRB"/>
    <property type="match status" value="1"/>
</dbReference>
<evidence type="ECO:0000259" key="3">
    <source>
        <dbReference type="PROSITE" id="PS51740"/>
    </source>
</evidence>
<dbReference type="SMART" id="SM00966">
    <property type="entry name" value="SpoVT_AbrB"/>
    <property type="match status" value="1"/>
</dbReference>
<dbReference type="AlphaFoldDB" id="A0A2D3WFJ0"/>
<dbReference type="Proteomes" id="UP000228859">
    <property type="component" value="Unassembled WGS sequence"/>
</dbReference>
<evidence type="ECO:0000313" key="4">
    <source>
        <dbReference type="EMBL" id="DAB39178.1"/>
    </source>
</evidence>